<dbReference type="SUPFAM" id="SSF53335">
    <property type="entry name" value="S-adenosyl-L-methionine-dependent methyltransferases"/>
    <property type="match status" value="1"/>
</dbReference>
<keyword evidence="3" id="KW-1185">Reference proteome</keyword>
<dbReference type="Gene3D" id="3.40.50.150">
    <property type="entry name" value="Vaccinia Virus protein VP39"/>
    <property type="match status" value="1"/>
</dbReference>
<protein>
    <recommendedName>
        <fullName evidence="4">Class I SAM-dependent methyltransferase</fullName>
    </recommendedName>
</protein>
<accession>A0ABP4Z263</accession>
<evidence type="ECO:0000313" key="2">
    <source>
        <dbReference type="EMBL" id="GAA1837865.1"/>
    </source>
</evidence>
<feature type="region of interest" description="Disordered" evidence="1">
    <location>
        <begin position="1"/>
        <end position="24"/>
    </location>
</feature>
<proteinExistence type="predicted"/>
<dbReference type="Proteomes" id="UP001501746">
    <property type="component" value="Unassembled WGS sequence"/>
</dbReference>
<sequence>MRCWQTWQMPPDASPHPRRVRPGQRIGTVTRGTTNTNRLRRVDRWIAAHPAFRHAVEPLVVDLGYGASGVTALELASRLAQARPDVQVLGLEIEPERVRIANEQLDRVRSGGTHFDPAIAAAFAVGGFEVPTPGGVRPAVIRAFNVLRQYGEGEVADAWALMTSRLAPGGLLVEGTCDELGRVSSWVGLGPSGPRTFTISLRRTGLDRPSVVAERLPKALIHRNVPGERIHDLLGALDRAWQVHAPMTVYGPSQRWIATTASLRHEGWPVVGGPRRARLGELTVPWPAVAPG</sequence>
<evidence type="ECO:0000313" key="3">
    <source>
        <dbReference type="Proteomes" id="UP001501746"/>
    </source>
</evidence>
<evidence type="ECO:0000256" key="1">
    <source>
        <dbReference type="SAM" id="MobiDB-lite"/>
    </source>
</evidence>
<gene>
    <name evidence="2" type="ORF">GCM10009750_23890</name>
</gene>
<reference evidence="3" key="1">
    <citation type="journal article" date="2019" name="Int. J. Syst. Evol. Microbiol.">
        <title>The Global Catalogue of Microorganisms (GCM) 10K type strain sequencing project: providing services to taxonomists for standard genome sequencing and annotation.</title>
        <authorList>
            <consortium name="The Broad Institute Genomics Platform"/>
            <consortium name="The Broad Institute Genome Sequencing Center for Infectious Disease"/>
            <person name="Wu L."/>
            <person name="Ma J."/>
        </authorList>
    </citation>
    <scope>NUCLEOTIDE SEQUENCE [LARGE SCALE GENOMIC DNA]</scope>
    <source>
        <strain evidence="3">JCM 14323</strain>
    </source>
</reference>
<evidence type="ECO:0008006" key="4">
    <source>
        <dbReference type="Google" id="ProtNLM"/>
    </source>
</evidence>
<dbReference type="InterPro" id="IPR029063">
    <property type="entry name" value="SAM-dependent_MTases_sf"/>
</dbReference>
<dbReference type="EMBL" id="BAAANK010000006">
    <property type="protein sequence ID" value="GAA1837865.1"/>
    <property type="molecule type" value="Genomic_DNA"/>
</dbReference>
<organism evidence="2 3">
    <name type="scientific">Agromyces salentinus</name>
    <dbReference type="NCBI Taxonomy" id="269421"/>
    <lineage>
        <taxon>Bacteria</taxon>
        <taxon>Bacillati</taxon>
        <taxon>Actinomycetota</taxon>
        <taxon>Actinomycetes</taxon>
        <taxon>Micrococcales</taxon>
        <taxon>Microbacteriaceae</taxon>
        <taxon>Agromyces</taxon>
    </lineage>
</organism>
<comment type="caution">
    <text evidence="2">The sequence shown here is derived from an EMBL/GenBank/DDBJ whole genome shotgun (WGS) entry which is preliminary data.</text>
</comment>
<name>A0ABP4Z263_9MICO</name>